<keyword evidence="2" id="KW-1185">Reference proteome</keyword>
<proteinExistence type="predicted"/>
<evidence type="ECO:0000313" key="1">
    <source>
        <dbReference type="EMBL" id="VFQ76284.1"/>
    </source>
</evidence>
<gene>
    <name evidence="1" type="ORF">CCAM_LOCUS18060</name>
</gene>
<accession>A0A484LJ04</accession>
<reference evidence="1 2" key="1">
    <citation type="submission" date="2018-04" db="EMBL/GenBank/DDBJ databases">
        <authorList>
            <person name="Vogel A."/>
        </authorList>
    </citation>
    <scope>NUCLEOTIDE SEQUENCE [LARGE SCALE GENOMIC DNA]</scope>
</reference>
<evidence type="ECO:0000313" key="2">
    <source>
        <dbReference type="Proteomes" id="UP000595140"/>
    </source>
</evidence>
<name>A0A484LJ04_9ASTE</name>
<dbReference type="Proteomes" id="UP000595140">
    <property type="component" value="Unassembled WGS sequence"/>
</dbReference>
<dbReference type="SUPFAM" id="SSF53098">
    <property type="entry name" value="Ribonuclease H-like"/>
    <property type="match status" value="1"/>
</dbReference>
<protein>
    <submittedName>
        <fullName evidence="1">Uncharacterized protein</fullName>
    </submittedName>
</protein>
<organism evidence="1 2">
    <name type="scientific">Cuscuta campestris</name>
    <dbReference type="NCBI Taxonomy" id="132261"/>
    <lineage>
        <taxon>Eukaryota</taxon>
        <taxon>Viridiplantae</taxon>
        <taxon>Streptophyta</taxon>
        <taxon>Embryophyta</taxon>
        <taxon>Tracheophyta</taxon>
        <taxon>Spermatophyta</taxon>
        <taxon>Magnoliopsida</taxon>
        <taxon>eudicotyledons</taxon>
        <taxon>Gunneridae</taxon>
        <taxon>Pentapetalae</taxon>
        <taxon>asterids</taxon>
        <taxon>lamiids</taxon>
        <taxon>Solanales</taxon>
        <taxon>Convolvulaceae</taxon>
        <taxon>Cuscuteae</taxon>
        <taxon>Cuscuta</taxon>
        <taxon>Cuscuta subgen. Grammica</taxon>
        <taxon>Cuscuta sect. Cleistogrammica</taxon>
    </lineage>
</organism>
<dbReference type="InterPro" id="IPR012337">
    <property type="entry name" value="RNaseH-like_sf"/>
</dbReference>
<sequence>MHERTPSMLMAMFLAEMKRGRRRNRTLLALDVGTKWIGFSLLQLPSYSSKEMLPVLKPLPAGRREDYIKLRKIGHSIHAFVDTLKKMEGFRHLRYAFREEENTTSAAWSKYRKDGPVLDRKGKPTGPKASIDSFSAYFLTKWELTIAIKKWLQDWKHLLRAVRRELQQAEPDPFRAYIES</sequence>
<dbReference type="AlphaFoldDB" id="A0A484LJ04"/>
<dbReference type="EMBL" id="OOIL02001523">
    <property type="protein sequence ID" value="VFQ76284.1"/>
    <property type="molecule type" value="Genomic_DNA"/>
</dbReference>